<proteinExistence type="predicted"/>
<evidence type="ECO:0000313" key="1">
    <source>
        <dbReference type="EMBL" id="ACY13492.1"/>
    </source>
</evidence>
<reference evidence="1 2" key="1">
    <citation type="journal article" date="2010" name="Stand. Genomic Sci.">
        <title>Complete genome sequence of Haliangium ochraceum type strain (SMP-2).</title>
        <authorList>
            <consortium name="US DOE Joint Genome Institute (JGI-PGF)"/>
            <person name="Ivanova N."/>
            <person name="Daum C."/>
            <person name="Lang E."/>
            <person name="Abt B."/>
            <person name="Kopitz M."/>
            <person name="Saunders E."/>
            <person name="Lapidus A."/>
            <person name="Lucas S."/>
            <person name="Glavina Del Rio T."/>
            <person name="Nolan M."/>
            <person name="Tice H."/>
            <person name="Copeland A."/>
            <person name="Cheng J.F."/>
            <person name="Chen F."/>
            <person name="Bruce D."/>
            <person name="Goodwin L."/>
            <person name="Pitluck S."/>
            <person name="Mavromatis K."/>
            <person name="Pati A."/>
            <person name="Mikhailova N."/>
            <person name="Chen A."/>
            <person name="Palaniappan K."/>
            <person name="Land M."/>
            <person name="Hauser L."/>
            <person name="Chang Y.J."/>
            <person name="Jeffries C.D."/>
            <person name="Detter J.C."/>
            <person name="Brettin T."/>
            <person name="Rohde M."/>
            <person name="Goker M."/>
            <person name="Bristow J."/>
            <person name="Markowitz V."/>
            <person name="Eisen J.A."/>
            <person name="Hugenholtz P."/>
            <person name="Kyrpides N.C."/>
            <person name="Klenk H.P."/>
        </authorList>
    </citation>
    <scope>NUCLEOTIDE SEQUENCE [LARGE SCALE GENOMIC DNA]</scope>
    <source>
        <strain evidence="2">DSM 14365 / CIP 107738 / JCM 11303 / AJ 13395 / SMP-2</strain>
    </source>
</reference>
<dbReference type="RefSeq" id="WP_012826113.1">
    <property type="nucleotide sequence ID" value="NC_013440.1"/>
</dbReference>
<dbReference type="EMBL" id="CP001804">
    <property type="protein sequence ID" value="ACY13492.1"/>
    <property type="molecule type" value="Genomic_DNA"/>
</dbReference>
<gene>
    <name evidence="1" type="ordered locus">Hoch_0879</name>
</gene>
<dbReference type="Proteomes" id="UP000001880">
    <property type="component" value="Chromosome"/>
</dbReference>
<keyword evidence="2" id="KW-1185">Reference proteome</keyword>
<accession>D0LPC7</accession>
<sequence length="452" mass="50573">MMDLKRLFTLLAEREAVSAKFGYAGNVNLRELDHLLETSVFISSVERVARVGLSATMLGTILAEKQLLLEAAKGAMAKKELVEFYTAAADDQTIRFRPRDIRVDDPKRRASVILRKLTTFQGDRDGVGAWIEEMPVVDRVLLWATLAHLAGEGGKEVFPQVGGDVANLELYHEYMDGISGRGYEPLEKDLTIPSHGRTIDDEILVRITFLEHRLGAIERIEKKVAWMEQRVGGVLDLVVLPVMVSVLDREIRVNAGRHIVRCALRFLRGFGFQSYKQEDWIEVNGSFFKRLKVAIRSIWDKESTLKLVSKVSEGMENQFVRVPGSVVDLNQAEAASRLIGSIEHVDNAVVVIGPTILVKRTRDGAKSLFVVPLTQRIKKYIEENPFCVLSPELFCDSIRAMQDDEVKKLADGDKFLRHDRRQSERGLAGASSMAEAEEAAELLVGDGQADSR</sequence>
<organism evidence="1 2">
    <name type="scientific">Haliangium ochraceum (strain DSM 14365 / JCM 11303 / SMP-2)</name>
    <dbReference type="NCBI Taxonomy" id="502025"/>
    <lineage>
        <taxon>Bacteria</taxon>
        <taxon>Pseudomonadati</taxon>
        <taxon>Myxococcota</taxon>
        <taxon>Polyangia</taxon>
        <taxon>Haliangiales</taxon>
        <taxon>Kofleriaceae</taxon>
        <taxon>Haliangium</taxon>
    </lineage>
</organism>
<dbReference type="KEGG" id="hoh:Hoch_0879"/>
<evidence type="ECO:0000313" key="2">
    <source>
        <dbReference type="Proteomes" id="UP000001880"/>
    </source>
</evidence>
<name>D0LPC7_HALO1</name>
<dbReference type="HOGENOM" id="CLU_605160_0_0_7"/>
<protein>
    <submittedName>
        <fullName evidence="1">Uncharacterized protein</fullName>
    </submittedName>
</protein>
<dbReference type="AlphaFoldDB" id="D0LPC7"/>